<reference evidence="2" key="1">
    <citation type="submission" date="2020-05" db="EMBL/GenBank/DDBJ databases">
        <authorList>
            <person name="Chiriac C."/>
            <person name="Salcher M."/>
            <person name="Ghai R."/>
            <person name="Kavagutti S V."/>
        </authorList>
    </citation>
    <scope>NUCLEOTIDE SEQUENCE</scope>
</reference>
<dbReference type="EMBL" id="CAEZZA010000075">
    <property type="protein sequence ID" value="CAB4746604.1"/>
    <property type="molecule type" value="Genomic_DNA"/>
</dbReference>
<dbReference type="AlphaFoldDB" id="A0A6J6TIG3"/>
<sequence>MRIHLLLGERSDRSGAQDRGCCRSDIWPEPAGALQDDRGRRLIGTGPKLLREIQNARNIGAAKTIDGLVRITNDNQAGARANQRIE</sequence>
<evidence type="ECO:0000313" key="1">
    <source>
        <dbReference type="EMBL" id="CAB4672069.1"/>
    </source>
</evidence>
<dbReference type="EMBL" id="CAEZWW010000065">
    <property type="protein sequence ID" value="CAB4672069.1"/>
    <property type="molecule type" value="Genomic_DNA"/>
</dbReference>
<evidence type="ECO:0000313" key="2">
    <source>
        <dbReference type="EMBL" id="CAB4746604.1"/>
    </source>
</evidence>
<name>A0A6J6TIG3_9ZZZZ</name>
<accession>A0A6J6TIG3</accession>
<proteinExistence type="predicted"/>
<gene>
    <name evidence="1" type="ORF">UFOPK2310_00670</name>
    <name evidence="2" type="ORF">UFOPK2809_00672</name>
</gene>
<organism evidence="2">
    <name type="scientific">freshwater metagenome</name>
    <dbReference type="NCBI Taxonomy" id="449393"/>
    <lineage>
        <taxon>unclassified sequences</taxon>
        <taxon>metagenomes</taxon>
        <taxon>ecological metagenomes</taxon>
    </lineage>
</organism>
<protein>
    <submittedName>
        <fullName evidence="2">Unannotated protein</fullName>
    </submittedName>
</protein>